<dbReference type="STRING" id="1513896.SAMN05660841_02563"/>
<comment type="similarity">
    <text evidence="1">Belongs to the myoviridae tail sheath protein family.</text>
</comment>
<dbReference type="PANTHER" id="PTHR35861:SF1">
    <property type="entry name" value="PHAGE TAIL SHEATH PROTEIN"/>
    <property type="match status" value="1"/>
</dbReference>
<name>A0A1T5EGE0_9SPHI</name>
<evidence type="ECO:0000256" key="1">
    <source>
        <dbReference type="ARBA" id="ARBA00008005"/>
    </source>
</evidence>
<dbReference type="InterPro" id="IPR052042">
    <property type="entry name" value="Tail_sheath_structural"/>
</dbReference>
<dbReference type="RefSeq" id="WP_079643471.1">
    <property type="nucleotide sequence ID" value="NZ_FUZF01000011.1"/>
</dbReference>
<proteinExistence type="inferred from homology"/>
<sequence length="498" mass="55922">MCAMKTPGVYILEKNAFPNSVVETSTAVPAFIGYTQIAKNGSKSLLNKPFKVSSLAEFNQYFGFAPSPRFELREGDEENFNISVEGTDKEKLYGVLERKDRHNLYYNLRFFFANGGGQCYIVSVGSYDDELSKEKFISGIDTLLEEQEPTMVLVPEAVNLENKQDCFDIQTAVLKHCGMNMRNRFAILDIYNGYKDRKDEAGDVVNEFREAMGTEFLDFGATYYPWLSTSIVSDEEIDFNNIEKESWAKLKELLNAGSPHLSQYIEKIDTDKYGQLEFNEINTINKVLSNQSKFYADMLSEIKLQLNLLPPGAAMAGIYTLVDNTKNVWKAPANIGLSNVIGPVINISHATQEDLNMPISGKAVNAIRYFVGEGVKVWGARTLDGNSSDWRYINVRRTMMMLEESIKNATKAYVFEANTANTWVSVRSMINNFLNGIWKRGGLAGAIPDDAFSVHIGLGETMTAEDILDGIMRVTVLVALVRPAEFIEITFQQQMQKS</sequence>
<dbReference type="Gene3D" id="3.40.50.11780">
    <property type="match status" value="1"/>
</dbReference>
<dbReference type="Proteomes" id="UP000190150">
    <property type="component" value="Unassembled WGS sequence"/>
</dbReference>
<reference evidence="4" key="1">
    <citation type="submission" date="2017-02" db="EMBL/GenBank/DDBJ databases">
        <authorList>
            <person name="Varghese N."/>
            <person name="Submissions S."/>
        </authorList>
    </citation>
    <scope>NUCLEOTIDE SEQUENCE [LARGE SCALE GENOMIC DNA]</scope>
    <source>
        <strain evidence="4">DSM 24091</strain>
    </source>
</reference>
<gene>
    <name evidence="3" type="ORF">SAMN05660841_02563</name>
</gene>
<dbReference type="PANTHER" id="PTHR35861">
    <property type="match status" value="1"/>
</dbReference>
<organism evidence="3 4">
    <name type="scientific">Sphingobacterium nematocida</name>
    <dbReference type="NCBI Taxonomy" id="1513896"/>
    <lineage>
        <taxon>Bacteria</taxon>
        <taxon>Pseudomonadati</taxon>
        <taxon>Bacteroidota</taxon>
        <taxon>Sphingobacteriia</taxon>
        <taxon>Sphingobacteriales</taxon>
        <taxon>Sphingobacteriaceae</taxon>
        <taxon>Sphingobacterium</taxon>
    </lineage>
</organism>
<feature type="domain" description="Tail sheath protein C-terminal" evidence="2">
    <location>
        <begin position="387"/>
        <end position="493"/>
    </location>
</feature>
<dbReference type="AlphaFoldDB" id="A0A1T5EGE0"/>
<dbReference type="EMBL" id="FUZF01000011">
    <property type="protein sequence ID" value="SKB82981.1"/>
    <property type="molecule type" value="Genomic_DNA"/>
</dbReference>
<protein>
    <recommendedName>
        <fullName evidence="2">Tail sheath protein C-terminal domain-containing protein</fullName>
    </recommendedName>
</protein>
<dbReference type="Pfam" id="PF17482">
    <property type="entry name" value="Phage_sheath_1C"/>
    <property type="match status" value="1"/>
</dbReference>
<accession>A0A1T5EGE0</accession>
<keyword evidence="4" id="KW-1185">Reference proteome</keyword>
<evidence type="ECO:0000313" key="3">
    <source>
        <dbReference type="EMBL" id="SKB82981.1"/>
    </source>
</evidence>
<evidence type="ECO:0000259" key="2">
    <source>
        <dbReference type="Pfam" id="PF17482"/>
    </source>
</evidence>
<evidence type="ECO:0000313" key="4">
    <source>
        <dbReference type="Proteomes" id="UP000190150"/>
    </source>
</evidence>
<dbReference type="OrthoDB" id="9767864at2"/>
<dbReference type="InterPro" id="IPR020287">
    <property type="entry name" value="Tail_sheath_C"/>
</dbReference>